<dbReference type="Proteomes" id="UP000634136">
    <property type="component" value="Unassembled WGS sequence"/>
</dbReference>
<accession>A0A835C9J7</accession>
<evidence type="ECO:0000313" key="2">
    <source>
        <dbReference type="Proteomes" id="UP000634136"/>
    </source>
</evidence>
<keyword evidence="2" id="KW-1185">Reference proteome</keyword>
<evidence type="ECO:0000313" key="1">
    <source>
        <dbReference type="EMBL" id="KAF7835691.1"/>
    </source>
</evidence>
<gene>
    <name evidence="1" type="ORF">G2W53_010550</name>
</gene>
<comment type="caution">
    <text evidence="1">The sequence shown here is derived from an EMBL/GenBank/DDBJ whole genome shotgun (WGS) entry which is preliminary data.</text>
</comment>
<dbReference type="EMBL" id="JAAIUW010000004">
    <property type="protein sequence ID" value="KAF7835691.1"/>
    <property type="molecule type" value="Genomic_DNA"/>
</dbReference>
<dbReference type="AlphaFoldDB" id="A0A835C9J7"/>
<name>A0A835C9J7_9FABA</name>
<proteinExistence type="predicted"/>
<reference evidence="1" key="1">
    <citation type="submission" date="2020-09" db="EMBL/GenBank/DDBJ databases">
        <title>Genome-Enabled Discovery of Anthraquinone Biosynthesis in Senna tora.</title>
        <authorList>
            <person name="Kang S.-H."/>
            <person name="Pandey R.P."/>
            <person name="Lee C.-M."/>
            <person name="Sim J.-S."/>
            <person name="Jeong J.-T."/>
            <person name="Choi B.-S."/>
            <person name="Jung M."/>
            <person name="Ginzburg D."/>
            <person name="Zhao K."/>
            <person name="Won S.Y."/>
            <person name="Oh T.-J."/>
            <person name="Yu Y."/>
            <person name="Kim N.-H."/>
            <person name="Lee O.R."/>
            <person name="Lee T.-H."/>
            <person name="Bashyal P."/>
            <person name="Kim T.-S."/>
            <person name="Lee W.-H."/>
            <person name="Kawkins C."/>
            <person name="Kim C.-K."/>
            <person name="Kim J.S."/>
            <person name="Ahn B.O."/>
            <person name="Rhee S.Y."/>
            <person name="Sohng J.K."/>
        </authorList>
    </citation>
    <scope>NUCLEOTIDE SEQUENCE</scope>
    <source>
        <tissue evidence="1">Leaf</tissue>
    </source>
</reference>
<sequence length="134" mass="15187">MILWSLTTLKARVSIRTTTRQLCQKAVSLDIVLLNINNESMGWSGWRGWSSDRIIRVPNFLSITYFRVTGIEPANFTEVLIEPQECCSESLFAFLKGGTLNKEERGTQILGEQTNDGILANEIDEKSHHKCLRS</sequence>
<organism evidence="1 2">
    <name type="scientific">Senna tora</name>
    <dbReference type="NCBI Taxonomy" id="362788"/>
    <lineage>
        <taxon>Eukaryota</taxon>
        <taxon>Viridiplantae</taxon>
        <taxon>Streptophyta</taxon>
        <taxon>Embryophyta</taxon>
        <taxon>Tracheophyta</taxon>
        <taxon>Spermatophyta</taxon>
        <taxon>Magnoliopsida</taxon>
        <taxon>eudicotyledons</taxon>
        <taxon>Gunneridae</taxon>
        <taxon>Pentapetalae</taxon>
        <taxon>rosids</taxon>
        <taxon>fabids</taxon>
        <taxon>Fabales</taxon>
        <taxon>Fabaceae</taxon>
        <taxon>Caesalpinioideae</taxon>
        <taxon>Cassia clade</taxon>
        <taxon>Senna</taxon>
    </lineage>
</organism>
<protein>
    <submittedName>
        <fullName evidence="1">Uncharacterized protein</fullName>
    </submittedName>
</protein>